<feature type="compositionally biased region" description="Polar residues" evidence="6">
    <location>
        <begin position="138"/>
        <end position="147"/>
    </location>
</feature>
<feature type="region of interest" description="Disordered" evidence="6">
    <location>
        <begin position="511"/>
        <end position="568"/>
    </location>
</feature>
<dbReference type="InterPro" id="IPR001356">
    <property type="entry name" value="HD"/>
</dbReference>
<sequence length="1188" mass="126364">MDARLALDSEERRLPPSFHSAAVPAAHTSTSTHHDPSGRHRGSSHSDGRDAHVATPPQHHLHPRSSPAAASVDSFSSYINKDAALFQNRSSSPRVEDQLRDNSDPASHASSPRPQPRHLVTTPIVSRDAFRHQPWPEQLSSRTSNGVMSIEHLHTSTNARLPRHDSEHVDDHNDDGRDQSYASADDSTDMAARLSHAQRVPASPSPAIDVNRLSVSNLAQKNQEDDDDADDSTYRDRLHRAPASILADDSFESTGSVMGDDSKNEIRRRRRTRPDEANLLAQVYAKNPFPDHETRLFLANRVGMSVRAVSVWFQNRRQAEKKRSGRYGGSGVPTTASEADALDSSQAVSVVPGVQDASIPPTVIVPSQRKPLGNASANSAAAPFKRVDPQEIKDLSSNNKENIPPWLGTSRDGESQFQRCLDKIKREAPLVSLSKEEVVAPRPVARDLRHAVGPEGVGIAVNRVEVDSVVPAPVPSTKASEGATSSSKKVLSRHRSVPRLSLDDVLSGRSKTLRRSATEHAAPLTTASSEMEEEQLDTILPPPKLLSRASSSSSLSLLTTSGGRASIGNLDMRKEASPVPQAHDANLSLTSSLPPKLTSALQRQGIIAMQQPETEQYHAQGQGLLQMMPSSSASSSEADAIYGTDQRRDSEEDEERTLKMIAQRRAAKAQAAALAKAQEARERAASANPAERTGAVGLVPIDPGCADARHAIVQQDIGSIPRKSSSAVVGLAPARQLSLDWAAGRDRAATSALPNSIGGTPLSRSVSARQLSIPRPNESTPIAQQRTGSQRPDSAPTHGEKRKANAAKPSRRSLSTTDLTRRLQQAKRKGDAAIQRSTSTARKRTAAVAAALEMGDETVDPAAAAATIIPAAHNQPAQPAKRRRAQLEDIVLASSLAEPAPALSSKAPASFGPGMAAPASPLLSSRPFVSHASFPSASRSMPTMVMPQTPQSTSLYTSTGMPLSTRSDRFRAIGASPAGSLGRSISANYTIHRQPGAHQLPRSSAARDQTGPNRSWELGSSSVSAGAGSGNGHARTYSNTDDAGWTPRSTVGGGPMSQPLPINASTPSRVLGDRTNFGATPSSSLSSHDHHHNRSSHHHLHGHSSGDSPFTHDDSGFFDGMSEDEDSPPQQQILAKKSSGGGAISPRKASLRSMKAPAGVESGDDRQAAELLLGLGKTVDSRDSSSSQ</sequence>
<dbReference type="SMART" id="SM00389">
    <property type="entry name" value="HOX"/>
    <property type="match status" value="1"/>
</dbReference>
<keyword evidence="9" id="KW-1185">Reference proteome</keyword>
<gene>
    <name evidence="8" type="ORF">EX895_000510</name>
</gene>
<dbReference type="GO" id="GO:0005634">
    <property type="term" value="C:nucleus"/>
    <property type="evidence" value="ECO:0007669"/>
    <property type="project" value="UniProtKB-SubCell"/>
</dbReference>
<dbReference type="PROSITE" id="PS50071">
    <property type="entry name" value="HOMEOBOX_2"/>
    <property type="match status" value="1"/>
</dbReference>
<dbReference type="Gene3D" id="1.10.10.60">
    <property type="entry name" value="Homeodomain-like"/>
    <property type="match status" value="1"/>
</dbReference>
<dbReference type="SUPFAM" id="SSF46689">
    <property type="entry name" value="Homeodomain-like"/>
    <property type="match status" value="1"/>
</dbReference>
<dbReference type="AlphaFoldDB" id="A0A4U7L4Y4"/>
<comment type="subcellular location">
    <subcellularLocation>
        <location evidence="4 5">Nucleus</location>
    </subcellularLocation>
</comment>
<evidence type="ECO:0000256" key="2">
    <source>
        <dbReference type="ARBA" id="ARBA00023155"/>
    </source>
</evidence>
<feature type="compositionally biased region" description="Basic residues" evidence="6">
    <location>
        <begin position="1089"/>
        <end position="1102"/>
    </location>
</feature>
<dbReference type="KEGG" id="sgra:EX895_000510"/>
<dbReference type="Proteomes" id="UP000306050">
    <property type="component" value="Chromosome SGRAM_1"/>
</dbReference>
<feature type="compositionally biased region" description="Basic and acidic residues" evidence="6">
    <location>
        <begin position="1"/>
        <end position="14"/>
    </location>
</feature>
<evidence type="ECO:0000313" key="8">
    <source>
        <dbReference type="EMBL" id="TKY90512.1"/>
    </source>
</evidence>
<keyword evidence="2 4" id="KW-0371">Homeobox</keyword>
<feature type="region of interest" description="Disordered" evidence="6">
    <location>
        <begin position="245"/>
        <end position="270"/>
    </location>
</feature>
<feature type="compositionally biased region" description="Basic and acidic residues" evidence="6">
    <location>
        <begin position="32"/>
        <end position="52"/>
    </location>
</feature>
<feature type="compositionally biased region" description="Basic and acidic residues" evidence="6">
    <location>
        <begin position="94"/>
        <end position="103"/>
    </location>
</feature>
<feature type="region of interest" description="Disordered" evidence="6">
    <location>
        <begin position="1"/>
        <end position="73"/>
    </location>
</feature>
<evidence type="ECO:0000256" key="5">
    <source>
        <dbReference type="RuleBase" id="RU000682"/>
    </source>
</evidence>
<feature type="compositionally biased region" description="Polar residues" evidence="6">
    <location>
        <begin position="752"/>
        <end position="770"/>
    </location>
</feature>
<feature type="region of interest" description="Disordered" evidence="6">
    <location>
        <begin position="472"/>
        <end position="495"/>
    </location>
</feature>
<reference evidence="8 9" key="1">
    <citation type="submission" date="2019-05" db="EMBL/GenBank/DDBJ databases">
        <title>Sporisorium graminicola CBS 10092 draft sequencing and annotation.</title>
        <authorList>
            <person name="Solano-Gonzalez S."/>
            <person name="Caddick M.X."/>
            <person name="Darby A."/>
        </authorList>
    </citation>
    <scope>NUCLEOTIDE SEQUENCE [LARGE SCALE GENOMIC DNA]</scope>
    <source>
        <strain evidence="8 9">CBS 10092</strain>
    </source>
</reference>
<comment type="caution">
    <text evidence="8">The sequence shown here is derived from an EMBL/GenBank/DDBJ whole genome shotgun (WGS) entry which is preliminary data.</text>
</comment>
<feature type="compositionally biased region" description="Basic and acidic residues" evidence="6">
    <location>
        <begin position="162"/>
        <end position="178"/>
    </location>
</feature>
<feature type="region of interest" description="Disordered" evidence="6">
    <location>
        <begin position="995"/>
        <end position="1167"/>
    </location>
</feature>
<feature type="region of interest" description="Disordered" evidence="6">
    <location>
        <begin position="751"/>
        <end position="842"/>
    </location>
</feature>
<accession>A0A4U7L4Y4</accession>
<evidence type="ECO:0000256" key="6">
    <source>
        <dbReference type="SAM" id="MobiDB-lite"/>
    </source>
</evidence>
<name>A0A4U7L4Y4_9BASI</name>
<keyword evidence="1 4" id="KW-0238">DNA-binding</keyword>
<proteinExistence type="predicted"/>
<feature type="compositionally biased region" description="Low complexity" evidence="6">
    <location>
        <begin position="545"/>
        <end position="566"/>
    </location>
</feature>
<dbReference type="FunFam" id="1.10.10.60:FF:000534">
    <property type="entry name" value="Chromosome 1, whole genome shotgun sequence"/>
    <property type="match status" value="1"/>
</dbReference>
<dbReference type="Pfam" id="PF00046">
    <property type="entry name" value="Homeodomain"/>
    <property type="match status" value="1"/>
</dbReference>
<dbReference type="RefSeq" id="XP_029742497.1">
    <property type="nucleotide sequence ID" value="XM_029881111.1"/>
</dbReference>
<organism evidence="8 9">
    <name type="scientific">Sporisorium graminicola</name>
    <dbReference type="NCBI Taxonomy" id="280036"/>
    <lineage>
        <taxon>Eukaryota</taxon>
        <taxon>Fungi</taxon>
        <taxon>Dikarya</taxon>
        <taxon>Basidiomycota</taxon>
        <taxon>Ustilaginomycotina</taxon>
        <taxon>Ustilaginomycetes</taxon>
        <taxon>Ustilaginales</taxon>
        <taxon>Ustilaginaceae</taxon>
        <taxon>Sporisorium</taxon>
    </lineage>
</organism>
<protein>
    <recommendedName>
        <fullName evidence="7">Homeobox domain-containing protein</fullName>
    </recommendedName>
</protein>
<feature type="region of interest" description="Disordered" evidence="6">
    <location>
        <begin position="156"/>
        <end position="212"/>
    </location>
</feature>
<feature type="region of interest" description="Disordered" evidence="6">
    <location>
        <begin position="629"/>
        <end position="655"/>
    </location>
</feature>
<dbReference type="PANTHER" id="PTHR24324:SF9">
    <property type="entry name" value="HOMEOBOX DOMAIN-CONTAINING PROTEIN"/>
    <property type="match status" value="1"/>
</dbReference>
<dbReference type="GO" id="GO:0000978">
    <property type="term" value="F:RNA polymerase II cis-regulatory region sequence-specific DNA binding"/>
    <property type="evidence" value="ECO:0007669"/>
    <property type="project" value="TreeGrafter"/>
</dbReference>
<feature type="DNA-binding region" description="Homeobox" evidence="4">
    <location>
        <begin position="265"/>
        <end position="324"/>
    </location>
</feature>
<evidence type="ECO:0000256" key="1">
    <source>
        <dbReference type="ARBA" id="ARBA00023125"/>
    </source>
</evidence>
<dbReference type="PANTHER" id="PTHR24324">
    <property type="entry name" value="HOMEOBOX PROTEIN HHEX"/>
    <property type="match status" value="1"/>
</dbReference>
<dbReference type="InterPro" id="IPR051000">
    <property type="entry name" value="Homeobox_DNA-bind_prot"/>
</dbReference>
<dbReference type="GeneID" id="40723405"/>
<evidence type="ECO:0000256" key="4">
    <source>
        <dbReference type="PROSITE-ProRule" id="PRU00108"/>
    </source>
</evidence>
<dbReference type="GO" id="GO:0000981">
    <property type="term" value="F:DNA-binding transcription factor activity, RNA polymerase II-specific"/>
    <property type="evidence" value="ECO:0007669"/>
    <property type="project" value="InterPro"/>
</dbReference>
<dbReference type="InterPro" id="IPR009057">
    <property type="entry name" value="Homeodomain-like_sf"/>
</dbReference>
<feature type="compositionally biased region" description="Polar residues" evidence="6">
    <location>
        <begin position="477"/>
        <end position="489"/>
    </location>
</feature>
<dbReference type="InterPro" id="IPR017970">
    <property type="entry name" value="Homeobox_CS"/>
</dbReference>
<evidence type="ECO:0000259" key="7">
    <source>
        <dbReference type="PROSITE" id="PS50071"/>
    </source>
</evidence>
<dbReference type="GO" id="GO:0030154">
    <property type="term" value="P:cell differentiation"/>
    <property type="evidence" value="ECO:0007669"/>
    <property type="project" value="TreeGrafter"/>
</dbReference>
<feature type="region of interest" description="Disordered" evidence="6">
    <location>
        <begin position="86"/>
        <end position="120"/>
    </location>
</feature>
<dbReference type="CDD" id="cd00086">
    <property type="entry name" value="homeodomain"/>
    <property type="match status" value="1"/>
</dbReference>
<dbReference type="OrthoDB" id="6159439at2759"/>
<feature type="region of interest" description="Disordered" evidence="6">
    <location>
        <begin position="128"/>
        <end position="147"/>
    </location>
</feature>
<evidence type="ECO:0000256" key="3">
    <source>
        <dbReference type="ARBA" id="ARBA00023242"/>
    </source>
</evidence>
<dbReference type="EMBL" id="SRRM01000002">
    <property type="protein sequence ID" value="TKY90512.1"/>
    <property type="molecule type" value="Genomic_DNA"/>
</dbReference>
<dbReference type="PROSITE" id="PS00027">
    <property type="entry name" value="HOMEOBOX_1"/>
    <property type="match status" value="1"/>
</dbReference>
<feature type="compositionally biased region" description="Polar residues" evidence="6">
    <location>
        <begin position="777"/>
        <end position="792"/>
    </location>
</feature>
<evidence type="ECO:0000313" key="9">
    <source>
        <dbReference type="Proteomes" id="UP000306050"/>
    </source>
</evidence>
<feature type="domain" description="Homeobox" evidence="7">
    <location>
        <begin position="263"/>
        <end position="323"/>
    </location>
</feature>
<keyword evidence="3 4" id="KW-0539">Nucleus</keyword>